<dbReference type="Gene3D" id="3.40.50.300">
    <property type="entry name" value="P-loop containing nucleotide triphosphate hydrolases"/>
    <property type="match status" value="1"/>
</dbReference>
<keyword evidence="2 6" id="KW-0378">Hydrolase</keyword>
<keyword evidence="1 6" id="KW-0547">Nucleotide-binding</keyword>
<evidence type="ECO:0000256" key="1">
    <source>
        <dbReference type="ARBA" id="ARBA00022741"/>
    </source>
</evidence>
<dbReference type="GO" id="GO:0005524">
    <property type="term" value="F:ATP binding"/>
    <property type="evidence" value="ECO:0007669"/>
    <property type="project" value="UniProtKB-UniRule"/>
</dbReference>
<dbReference type="GO" id="GO:0016787">
    <property type="term" value="F:hydrolase activity"/>
    <property type="evidence" value="ECO:0007669"/>
    <property type="project" value="UniProtKB-UniRule"/>
</dbReference>
<dbReference type="InterPro" id="IPR000212">
    <property type="entry name" value="DNA_helicase_UvrD/REP"/>
</dbReference>
<dbReference type="SUPFAM" id="SSF52540">
    <property type="entry name" value="P-loop containing nucleoside triphosphate hydrolases"/>
    <property type="match status" value="1"/>
</dbReference>
<comment type="caution">
    <text evidence="8">The sequence shown here is derived from an EMBL/GenBank/DDBJ whole genome shotgun (WGS) entry which is preliminary data.</text>
</comment>
<sequence>MNITDEDIKICEELLLPFNSSFTEEQIRLIKCLDSTEIIACPGSGKTTLLLAKLLSVSNHSPLKNNSGICVLSHTNVAINEIQNKFGEKMGELKSYPNFIGTIQSFIDKYVVFPYLTRFTSEKISILDQESYSSILWETAKSNYPDFGTFYSFINRKIESLQHILTPVDYVKDLKSDLDKNLLYKDKLITNKDNNSAKQFANLKNFLLKKGITNFNDTYLLATLASTQFKEELNNIISRRFSYVFIDEYQDCDEVQRNVLDTIFDTSCITVQKIGDVDQAIFSSQNKQSSIWVADTNALHMRGSNRYHQSIANEVVKLRTNREKIDSLVSDNSISPCLIIFDDSCIEEVIPTFARIIKENNILDVSSVHPIKAIGMIKNSTGLTISDYWKKYKLKTDKDNNSDSFPTCMELISEALLNGNLAGVHGSMVNLFKKIFFLSGRRVESGGMYTASSIKAYLLDQLDDYRDFLISLTIMDSNKTMLYTLIINYIKKVLDENEFKLETIQQYLTSGEVEKNNESIDYVEDELNIIFDTVYKTKGETHLATLYLETETRSSSDIKRVLPLLNNKALKKNSSLLHEASRKVVYVGFSRPSKLLCLAIQLSTYEKSENAFNDWTIYKCQNTNIK</sequence>
<dbReference type="Pfam" id="PF00580">
    <property type="entry name" value="UvrD-helicase"/>
    <property type="match status" value="1"/>
</dbReference>
<dbReference type="GO" id="GO:0043138">
    <property type="term" value="F:3'-5' DNA helicase activity"/>
    <property type="evidence" value="ECO:0007669"/>
    <property type="project" value="TreeGrafter"/>
</dbReference>
<dbReference type="PROSITE" id="PS51198">
    <property type="entry name" value="UVRD_HELICASE_ATP_BIND"/>
    <property type="match status" value="1"/>
</dbReference>
<reference evidence="8" key="1">
    <citation type="submission" date="2018-06" db="EMBL/GenBank/DDBJ databases">
        <authorList>
            <consortium name="GenomeTrakr: Next Generation Sequencing Network for Food Pathogen Tracability"/>
        </authorList>
    </citation>
    <scope>NUCLEOTIDE SEQUENCE</scope>
    <source>
        <strain evidence="8">2009L-1297/TB0440</strain>
    </source>
</reference>
<protein>
    <submittedName>
        <fullName evidence="8">ATP-dependent helicase</fullName>
    </submittedName>
</protein>
<evidence type="ECO:0000256" key="2">
    <source>
        <dbReference type="ARBA" id="ARBA00022801"/>
    </source>
</evidence>
<gene>
    <name evidence="8" type="ORF">CS106_01690</name>
</gene>
<dbReference type="GO" id="GO:0000725">
    <property type="term" value="P:recombinational repair"/>
    <property type="evidence" value="ECO:0007669"/>
    <property type="project" value="TreeGrafter"/>
</dbReference>
<evidence type="ECO:0000256" key="3">
    <source>
        <dbReference type="ARBA" id="ARBA00022806"/>
    </source>
</evidence>
<evidence type="ECO:0000256" key="5">
    <source>
        <dbReference type="ARBA" id="ARBA00023125"/>
    </source>
</evidence>
<evidence type="ECO:0000256" key="4">
    <source>
        <dbReference type="ARBA" id="ARBA00022840"/>
    </source>
</evidence>
<keyword evidence="5" id="KW-0238">DNA-binding</keyword>
<evidence type="ECO:0000256" key="6">
    <source>
        <dbReference type="PROSITE-ProRule" id="PRU00560"/>
    </source>
</evidence>
<keyword evidence="4 6" id="KW-0067">ATP-binding</keyword>
<dbReference type="Gene3D" id="1.10.10.160">
    <property type="match status" value="1"/>
</dbReference>
<feature type="domain" description="UvrD-like helicase ATP-binding" evidence="7">
    <location>
        <begin position="19"/>
        <end position="325"/>
    </location>
</feature>
<evidence type="ECO:0000259" key="7">
    <source>
        <dbReference type="PROSITE" id="PS51198"/>
    </source>
</evidence>
<dbReference type="PANTHER" id="PTHR11070:SF2">
    <property type="entry name" value="ATP-DEPENDENT DNA HELICASE SRS2"/>
    <property type="match status" value="1"/>
</dbReference>
<dbReference type="Proteomes" id="UP000724783">
    <property type="component" value="Unassembled WGS sequence"/>
</dbReference>
<dbReference type="PANTHER" id="PTHR11070">
    <property type="entry name" value="UVRD / RECB / PCRA DNA HELICASE FAMILY MEMBER"/>
    <property type="match status" value="1"/>
</dbReference>
<organism evidence="8 9">
    <name type="scientific">Listeria monocytogenes serotype 1/2a</name>
    <dbReference type="NCBI Taxonomy" id="1906951"/>
    <lineage>
        <taxon>Bacteria</taxon>
        <taxon>Bacillati</taxon>
        <taxon>Bacillota</taxon>
        <taxon>Bacilli</taxon>
        <taxon>Bacillales</taxon>
        <taxon>Listeriaceae</taxon>
        <taxon>Listeria</taxon>
    </lineage>
</organism>
<dbReference type="InterPro" id="IPR027417">
    <property type="entry name" value="P-loop_NTPase"/>
</dbReference>
<evidence type="ECO:0000313" key="8">
    <source>
        <dbReference type="EMBL" id="EAF3073166.1"/>
    </source>
</evidence>
<keyword evidence="3 6" id="KW-0347">Helicase</keyword>
<proteinExistence type="predicted"/>
<dbReference type="EMBL" id="AAAWLI010000001">
    <property type="protein sequence ID" value="EAF3073166.1"/>
    <property type="molecule type" value="Genomic_DNA"/>
</dbReference>
<evidence type="ECO:0000313" key="9">
    <source>
        <dbReference type="Proteomes" id="UP000724783"/>
    </source>
</evidence>
<dbReference type="GO" id="GO:0003677">
    <property type="term" value="F:DNA binding"/>
    <property type="evidence" value="ECO:0007669"/>
    <property type="project" value="UniProtKB-KW"/>
</dbReference>
<dbReference type="InterPro" id="IPR014016">
    <property type="entry name" value="UvrD-like_ATP-bd"/>
</dbReference>
<name>A0A9P1YJ67_LISMN</name>
<dbReference type="InterPro" id="IPR013986">
    <property type="entry name" value="DExx_box_DNA_helicase_dom_sf"/>
</dbReference>
<accession>A0A9P1YJ67</accession>
<dbReference type="AlphaFoldDB" id="A0A9P1YJ67"/>
<feature type="binding site" evidence="6">
    <location>
        <begin position="40"/>
        <end position="47"/>
    </location>
    <ligand>
        <name>ATP</name>
        <dbReference type="ChEBI" id="CHEBI:30616"/>
    </ligand>
</feature>